<evidence type="ECO:0000256" key="1">
    <source>
        <dbReference type="ARBA" id="ARBA00004651"/>
    </source>
</evidence>
<feature type="transmembrane region" description="Helical" evidence="7">
    <location>
        <begin position="292"/>
        <end position="317"/>
    </location>
</feature>
<gene>
    <name evidence="8" type="primary">yhjD</name>
    <name evidence="8" type="ORF">EC392_13510</name>
</gene>
<comment type="subcellular location">
    <subcellularLocation>
        <location evidence="1">Cell membrane</location>
        <topology evidence="1">Multi-pass membrane protein</topology>
    </subcellularLocation>
</comment>
<feature type="transmembrane region" description="Helical" evidence="7">
    <location>
        <begin position="133"/>
        <end position="153"/>
    </location>
</feature>
<name>A0A3N0UBZ6_9GAMM</name>
<dbReference type="STRING" id="1172565.AU508_12035"/>
<evidence type="ECO:0000256" key="5">
    <source>
        <dbReference type="ARBA" id="ARBA00023136"/>
    </source>
</evidence>
<sequence length="338" mass="37438">MPVTPKRPPDNTSAQPPSQEDAASSAEKTPIARLTRWSKWIQSLPYVAHFIRAVERFNDRMGSQFGAAITYFSFLSLIPILMVSFATVGFVLASNPDLLTELISRIVNSISDPNLANTLKNTVNTAIQQRTTVGLTGLLIALYSGVNWIGNLRNAIRAQFRTKWERNPRDEEKIYFQYLWDFLSLLGLLIALAFTLFLTSVAGTAQNRIVIALGLEGIEWLRPAMTLIAVSISIFANYLLFLWILGVLPRRKPNRKALLRGTLLAAVGFEILKFIMTVVLPKLASSPSGAAFGSVIGLMTFFYFFAQLTLFCAAWIATANPRRHNIPEDTAEPPAASS</sequence>
<keyword evidence="5 7" id="KW-0472">Membrane</keyword>
<dbReference type="OrthoDB" id="4127374at2"/>
<dbReference type="PIRSF" id="PIRSF035875">
    <property type="entry name" value="RNase_BN"/>
    <property type="match status" value="1"/>
</dbReference>
<keyword evidence="4 7" id="KW-1133">Transmembrane helix</keyword>
<dbReference type="GO" id="GO:0005886">
    <property type="term" value="C:plasma membrane"/>
    <property type="evidence" value="ECO:0007669"/>
    <property type="project" value="UniProtKB-SubCell"/>
</dbReference>
<feature type="transmembrane region" description="Helical" evidence="7">
    <location>
        <begin position="224"/>
        <end position="245"/>
    </location>
</feature>
<reference evidence="8 9" key="1">
    <citation type="submission" date="2018-10" db="EMBL/GenBank/DDBJ databases">
        <title>New species genome.</title>
        <authorList>
            <person name="Li Y."/>
        </authorList>
    </citation>
    <scope>NUCLEOTIDE SEQUENCE [LARGE SCALE GENOMIC DNA]</scope>
    <source>
        <strain evidence="8 9">L6_4B</strain>
    </source>
</reference>
<keyword evidence="3 7" id="KW-0812">Transmembrane</keyword>
<evidence type="ECO:0000256" key="7">
    <source>
        <dbReference type="SAM" id="Phobius"/>
    </source>
</evidence>
<feature type="region of interest" description="Disordered" evidence="6">
    <location>
        <begin position="1"/>
        <end position="27"/>
    </location>
</feature>
<keyword evidence="2" id="KW-1003">Cell membrane</keyword>
<dbReference type="PANTHER" id="PTHR30213:SF1">
    <property type="entry name" value="INNER MEMBRANE PROTEIN YHJD"/>
    <property type="match status" value="1"/>
</dbReference>
<dbReference type="PANTHER" id="PTHR30213">
    <property type="entry name" value="INNER MEMBRANE PROTEIN YHJD"/>
    <property type="match status" value="1"/>
</dbReference>
<dbReference type="InterPro" id="IPR017039">
    <property type="entry name" value="Virul_fac_BrkB"/>
</dbReference>
<feature type="compositionally biased region" description="Polar residues" evidence="6">
    <location>
        <begin position="10"/>
        <end position="22"/>
    </location>
</feature>
<proteinExistence type="predicted"/>
<dbReference type="NCBIfam" id="TIGR00766">
    <property type="entry name" value="inner membrane protein YhjD"/>
    <property type="match status" value="1"/>
</dbReference>
<protein>
    <submittedName>
        <fullName evidence="8">Inner membrane protein YhjD</fullName>
    </submittedName>
</protein>
<dbReference type="InterPro" id="IPR005274">
    <property type="entry name" value="IM_pro_YhjD"/>
</dbReference>
<evidence type="ECO:0000313" key="9">
    <source>
        <dbReference type="Proteomes" id="UP000274511"/>
    </source>
</evidence>
<dbReference type="Proteomes" id="UP000274511">
    <property type="component" value="Unassembled WGS sequence"/>
</dbReference>
<evidence type="ECO:0000256" key="2">
    <source>
        <dbReference type="ARBA" id="ARBA00022475"/>
    </source>
</evidence>
<feature type="transmembrane region" description="Helical" evidence="7">
    <location>
        <begin position="257"/>
        <end position="280"/>
    </location>
</feature>
<dbReference type="RefSeq" id="WP_085686652.1">
    <property type="nucleotide sequence ID" value="NZ_CP065534.1"/>
</dbReference>
<evidence type="ECO:0000256" key="6">
    <source>
        <dbReference type="SAM" id="MobiDB-lite"/>
    </source>
</evidence>
<dbReference type="AlphaFoldDB" id="A0A3N0UBZ6"/>
<dbReference type="EMBL" id="RJUJ01000014">
    <property type="protein sequence ID" value="ROH77808.1"/>
    <property type="molecule type" value="Genomic_DNA"/>
</dbReference>
<feature type="transmembrane region" description="Helical" evidence="7">
    <location>
        <begin position="174"/>
        <end position="198"/>
    </location>
</feature>
<organism evidence="8 9">
    <name type="scientific">Lonsdalea populi</name>
    <dbReference type="NCBI Taxonomy" id="1172565"/>
    <lineage>
        <taxon>Bacteria</taxon>
        <taxon>Pseudomonadati</taxon>
        <taxon>Pseudomonadota</taxon>
        <taxon>Gammaproteobacteria</taxon>
        <taxon>Enterobacterales</taxon>
        <taxon>Pectobacteriaceae</taxon>
        <taxon>Lonsdalea</taxon>
    </lineage>
</organism>
<comment type="caution">
    <text evidence="8">The sequence shown here is derived from an EMBL/GenBank/DDBJ whole genome shotgun (WGS) entry which is preliminary data.</text>
</comment>
<dbReference type="Pfam" id="PF03631">
    <property type="entry name" value="Virul_fac_BrkB"/>
    <property type="match status" value="1"/>
</dbReference>
<dbReference type="GeneID" id="61123728"/>
<evidence type="ECO:0000313" key="8">
    <source>
        <dbReference type="EMBL" id="ROH77808.1"/>
    </source>
</evidence>
<evidence type="ECO:0000256" key="4">
    <source>
        <dbReference type="ARBA" id="ARBA00022989"/>
    </source>
</evidence>
<evidence type="ECO:0000256" key="3">
    <source>
        <dbReference type="ARBA" id="ARBA00022692"/>
    </source>
</evidence>
<feature type="transmembrane region" description="Helical" evidence="7">
    <location>
        <begin position="65"/>
        <end position="92"/>
    </location>
</feature>
<accession>A0A3N0UBZ6</accession>